<evidence type="ECO:0000313" key="2">
    <source>
        <dbReference type="Proteomes" id="UP000091967"/>
    </source>
</evidence>
<comment type="caution">
    <text evidence="1">The sequence shown here is derived from an EMBL/GenBank/DDBJ whole genome shotgun (WGS) entry which is preliminary data.</text>
</comment>
<dbReference type="AlphaFoldDB" id="A0A1B8AEM9"/>
<dbReference type="Proteomes" id="UP000091967">
    <property type="component" value="Unassembled WGS sequence"/>
</dbReference>
<dbReference type="OMA" id="LSEIVWH"/>
<organism evidence="1 2">
    <name type="scientific">Fusarium poae</name>
    <dbReference type="NCBI Taxonomy" id="36050"/>
    <lineage>
        <taxon>Eukaryota</taxon>
        <taxon>Fungi</taxon>
        <taxon>Dikarya</taxon>
        <taxon>Ascomycota</taxon>
        <taxon>Pezizomycotina</taxon>
        <taxon>Sordariomycetes</taxon>
        <taxon>Hypocreomycetidae</taxon>
        <taxon>Hypocreales</taxon>
        <taxon>Nectriaceae</taxon>
        <taxon>Fusarium</taxon>
    </lineage>
</organism>
<dbReference type="STRING" id="36050.A0A1B8AEM9"/>
<name>A0A1B8AEM9_FUSPO</name>
<proteinExistence type="predicted"/>
<dbReference type="EMBL" id="LYXU01000004">
    <property type="protein sequence ID" value="OBS18938.1"/>
    <property type="molecule type" value="Genomic_DNA"/>
</dbReference>
<gene>
    <name evidence="1" type="ORF">FPOA_10662</name>
</gene>
<keyword evidence="2" id="KW-1185">Reference proteome</keyword>
<evidence type="ECO:0000313" key="1">
    <source>
        <dbReference type="EMBL" id="OBS18938.1"/>
    </source>
</evidence>
<sequence>MANYALTDTMYTIHFHQIAFRLGNLREIVNQMYQDFPVLDRAQCEKGLVQFPFNLPSRDFMRSVDEDLSELSDELETFPHEFSQASHRLLRDALSRRLESVESAFQDIHTKVLKLDPVRLDESLAELEEAEDCFNTALDSLLFSEED</sequence>
<reference evidence="1 2" key="1">
    <citation type="submission" date="2016-06" db="EMBL/GenBank/DDBJ databases">
        <title>Living apart together: crosstalk between the core and supernumerary genomes in a fungal plant pathogen.</title>
        <authorList>
            <person name="Vanheule A."/>
            <person name="Audenaert K."/>
            <person name="Warris S."/>
            <person name="Van De Geest H."/>
            <person name="Schijlen E."/>
            <person name="Hofte M."/>
            <person name="De Saeger S."/>
            <person name="Haesaert G."/>
            <person name="Waalwijk C."/>
            <person name="Van Der Lee T."/>
        </authorList>
    </citation>
    <scope>NUCLEOTIDE SEQUENCE [LARGE SCALE GENOMIC DNA]</scope>
    <source>
        <strain evidence="1 2">2516</strain>
    </source>
</reference>
<protein>
    <submittedName>
        <fullName evidence="1">Uncharacterized protein</fullName>
    </submittedName>
</protein>
<accession>A0A1B8AEM9</accession>